<evidence type="ECO:0000313" key="1">
    <source>
        <dbReference type="EMBL" id="KAF9653337.1"/>
    </source>
</evidence>
<reference evidence="1" key="1">
    <citation type="submission" date="2019-10" db="EMBL/GenBank/DDBJ databases">
        <authorList>
            <consortium name="DOE Joint Genome Institute"/>
            <person name="Kuo A."/>
            <person name="Miyauchi S."/>
            <person name="Kiss E."/>
            <person name="Drula E."/>
            <person name="Kohler A."/>
            <person name="Sanchez-Garcia M."/>
            <person name="Andreopoulos B."/>
            <person name="Barry K.W."/>
            <person name="Bonito G."/>
            <person name="Buee M."/>
            <person name="Carver A."/>
            <person name="Chen C."/>
            <person name="Cichocki N."/>
            <person name="Clum A."/>
            <person name="Culley D."/>
            <person name="Crous P.W."/>
            <person name="Fauchery L."/>
            <person name="Girlanda M."/>
            <person name="Hayes R."/>
            <person name="Keri Z."/>
            <person name="Labutti K."/>
            <person name="Lipzen A."/>
            <person name="Lombard V."/>
            <person name="Magnuson J."/>
            <person name="Maillard F."/>
            <person name="Morin E."/>
            <person name="Murat C."/>
            <person name="Nolan M."/>
            <person name="Ohm R."/>
            <person name="Pangilinan J."/>
            <person name="Pereira M."/>
            <person name="Perotto S."/>
            <person name="Peter M."/>
            <person name="Riley R."/>
            <person name="Sitrit Y."/>
            <person name="Stielow B."/>
            <person name="Szollosi G."/>
            <person name="Zifcakova L."/>
            <person name="Stursova M."/>
            <person name="Spatafora J.W."/>
            <person name="Tedersoo L."/>
            <person name="Vaario L.-M."/>
            <person name="Yamada A."/>
            <person name="Yan M."/>
            <person name="Wang P."/>
            <person name="Xu J."/>
            <person name="Bruns T."/>
            <person name="Baldrian P."/>
            <person name="Vilgalys R."/>
            <person name="Henrissat B."/>
            <person name="Grigoriev I.V."/>
            <person name="Hibbett D."/>
            <person name="Nagy L.G."/>
            <person name="Martin F.M."/>
        </authorList>
    </citation>
    <scope>NUCLEOTIDE SEQUENCE</scope>
    <source>
        <strain evidence="1">P2</strain>
    </source>
</reference>
<protein>
    <submittedName>
        <fullName evidence="1">Uncharacterized protein</fullName>
    </submittedName>
</protein>
<evidence type="ECO:0000313" key="2">
    <source>
        <dbReference type="Proteomes" id="UP000886501"/>
    </source>
</evidence>
<dbReference type="Proteomes" id="UP000886501">
    <property type="component" value="Unassembled WGS sequence"/>
</dbReference>
<name>A0ACB6ZUQ9_THEGA</name>
<keyword evidence="2" id="KW-1185">Reference proteome</keyword>
<accession>A0ACB6ZUQ9</accession>
<reference evidence="1" key="2">
    <citation type="journal article" date="2020" name="Nat. Commun.">
        <title>Large-scale genome sequencing of mycorrhizal fungi provides insights into the early evolution of symbiotic traits.</title>
        <authorList>
            <person name="Miyauchi S."/>
            <person name="Kiss E."/>
            <person name="Kuo A."/>
            <person name="Drula E."/>
            <person name="Kohler A."/>
            <person name="Sanchez-Garcia M."/>
            <person name="Morin E."/>
            <person name="Andreopoulos B."/>
            <person name="Barry K.W."/>
            <person name="Bonito G."/>
            <person name="Buee M."/>
            <person name="Carver A."/>
            <person name="Chen C."/>
            <person name="Cichocki N."/>
            <person name="Clum A."/>
            <person name="Culley D."/>
            <person name="Crous P.W."/>
            <person name="Fauchery L."/>
            <person name="Girlanda M."/>
            <person name="Hayes R.D."/>
            <person name="Keri Z."/>
            <person name="LaButti K."/>
            <person name="Lipzen A."/>
            <person name="Lombard V."/>
            <person name="Magnuson J."/>
            <person name="Maillard F."/>
            <person name="Murat C."/>
            <person name="Nolan M."/>
            <person name="Ohm R.A."/>
            <person name="Pangilinan J."/>
            <person name="Pereira M.F."/>
            <person name="Perotto S."/>
            <person name="Peter M."/>
            <person name="Pfister S."/>
            <person name="Riley R."/>
            <person name="Sitrit Y."/>
            <person name="Stielow J.B."/>
            <person name="Szollosi G."/>
            <person name="Zifcakova L."/>
            <person name="Stursova M."/>
            <person name="Spatafora J.W."/>
            <person name="Tedersoo L."/>
            <person name="Vaario L.M."/>
            <person name="Yamada A."/>
            <person name="Yan M."/>
            <person name="Wang P."/>
            <person name="Xu J."/>
            <person name="Bruns T."/>
            <person name="Baldrian P."/>
            <person name="Vilgalys R."/>
            <person name="Dunand C."/>
            <person name="Henrissat B."/>
            <person name="Grigoriev I.V."/>
            <person name="Hibbett D."/>
            <person name="Nagy L.G."/>
            <person name="Martin F.M."/>
        </authorList>
    </citation>
    <scope>NUCLEOTIDE SEQUENCE</scope>
    <source>
        <strain evidence="1">P2</strain>
    </source>
</reference>
<sequence length="570" mass="63295">MVNPSICAPCRMRKVRCDSKQPECGQCLQARRMFKCTYDTPTSKPTRDNLRKGEACTPCRRKKKKCDAAQPICDRCSTAGIGHECFYKERPPHKSPTLKDTATVFLDTPQIPSPTLSATSVVCPPSPPTSSRQSTLPVATMELPFSTDAGGPSSAVSASPLDIDQANARLPDASLDDLNTSFRLMFLVHREQFGFYLPFGKHQAVILGDMSNACVHPFFVHFAHTIGCHLYQARRADSSMQEMQNAHLALAYQTLQRMKEKDDPFIYGQAHHYLALSAFYSRVTQTAIAYHEEAVRIVERNALHILKDPSYTISDLTHLEASEVLERAVFLGNLLRIEILLDMFGAKKRTLCYAIEEEFRYRFPKAFPFLFQVSPSILGVRSMLLFKEASDIINSAAKSGVGMEGPANSCLELISTLNSHIDALTKLLTELSNKDHASAVSSRSSLVESLTALAEIHEFMSRISLEPLATEYRRQCVMTLMRAVEVTHGLGPEDFMIIGAFLGISLKRLSTLLNSTINQLYRTPIEGIDIKSLDSGVAVLADAKEWLRTAFHLVLSTPDSLPSQLSELLI</sequence>
<gene>
    <name evidence="1" type="ORF">BDM02DRAFT_1892850</name>
</gene>
<organism evidence="1 2">
    <name type="scientific">Thelephora ganbajun</name>
    <name type="common">Ganba fungus</name>
    <dbReference type="NCBI Taxonomy" id="370292"/>
    <lineage>
        <taxon>Eukaryota</taxon>
        <taxon>Fungi</taxon>
        <taxon>Dikarya</taxon>
        <taxon>Basidiomycota</taxon>
        <taxon>Agaricomycotina</taxon>
        <taxon>Agaricomycetes</taxon>
        <taxon>Thelephorales</taxon>
        <taxon>Thelephoraceae</taxon>
        <taxon>Thelephora</taxon>
    </lineage>
</organism>
<proteinExistence type="predicted"/>
<dbReference type="EMBL" id="MU117964">
    <property type="protein sequence ID" value="KAF9653337.1"/>
    <property type="molecule type" value="Genomic_DNA"/>
</dbReference>
<comment type="caution">
    <text evidence="1">The sequence shown here is derived from an EMBL/GenBank/DDBJ whole genome shotgun (WGS) entry which is preliminary data.</text>
</comment>